<dbReference type="PANTHER" id="PTHR34069">
    <property type="entry name" value="3-OXOACYL-[ACYL-CARRIER-PROTEIN] SYNTHASE 3"/>
    <property type="match status" value="1"/>
</dbReference>
<organism evidence="5 6">
    <name type="scientific">Pelomonas baiyunensis</name>
    <dbReference type="NCBI Taxonomy" id="3299026"/>
    <lineage>
        <taxon>Bacteria</taxon>
        <taxon>Pseudomonadati</taxon>
        <taxon>Pseudomonadota</taxon>
        <taxon>Betaproteobacteria</taxon>
        <taxon>Burkholderiales</taxon>
        <taxon>Sphaerotilaceae</taxon>
        <taxon>Roseateles</taxon>
    </lineage>
</organism>
<protein>
    <submittedName>
        <fullName evidence="5">Ketoacyl-ACP synthase III</fullName>
    </submittedName>
</protein>
<evidence type="ECO:0000256" key="1">
    <source>
        <dbReference type="ARBA" id="ARBA00022679"/>
    </source>
</evidence>
<dbReference type="Pfam" id="PF08545">
    <property type="entry name" value="ACP_syn_III"/>
    <property type="match status" value="1"/>
</dbReference>
<dbReference type="SUPFAM" id="SSF53901">
    <property type="entry name" value="Thiolase-like"/>
    <property type="match status" value="1"/>
</dbReference>
<dbReference type="InterPro" id="IPR016039">
    <property type="entry name" value="Thiolase-like"/>
</dbReference>
<sequence>MPLNATLLDIATFLPAGRLDNNALAALYPAWSADKIFEKTGIQTRAIAAEDETAGDLAFGAAQALFAQGRVSASDVDFVILCTQAPDYVLPTTACVLQHRLGIPTSAGALDVNLGCSGYVYCLSLAKGLIETGAARCVLLLTADTYSKYIHPLDKSVRTLFGDGATASVVVAREQGEPSIGPFVFGTDGSGAEQLIVPAGGFRRPCDAQSAEEVRDASDNVRSANHLYMNGAEVMAFTLREVPRAVDATLTKAGLTREDIDYFVLHQANRFMLDALRKKLKVPPERLPIHVETVGNTVSSTIPLTLHAMKCAGELAEPRRLMLVGFGVGLSWAACVLNLEGMKNE</sequence>
<evidence type="ECO:0000313" key="6">
    <source>
        <dbReference type="Proteomes" id="UP001606303"/>
    </source>
</evidence>
<keyword evidence="1" id="KW-0808">Transferase</keyword>
<comment type="caution">
    <text evidence="5">The sequence shown here is derived from an EMBL/GenBank/DDBJ whole genome shotgun (WGS) entry which is preliminary data.</text>
</comment>
<dbReference type="PANTHER" id="PTHR34069:SF2">
    <property type="entry name" value="BETA-KETOACYL-[ACYL-CARRIER-PROTEIN] SYNTHASE III"/>
    <property type="match status" value="1"/>
</dbReference>
<dbReference type="InterPro" id="IPR013747">
    <property type="entry name" value="ACP_syn_III_C"/>
</dbReference>
<evidence type="ECO:0000256" key="2">
    <source>
        <dbReference type="ARBA" id="ARBA00023315"/>
    </source>
</evidence>
<dbReference type="CDD" id="cd00830">
    <property type="entry name" value="KAS_III"/>
    <property type="match status" value="1"/>
</dbReference>
<feature type="domain" description="Beta-ketoacyl-[acyl-carrier-protein] synthase III N-terminal" evidence="4">
    <location>
        <begin position="110"/>
        <end position="189"/>
    </location>
</feature>
<dbReference type="Proteomes" id="UP001606303">
    <property type="component" value="Unassembled WGS sequence"/>
</dbReference>
<reference evidence="5 6" key="1">
    <citation type="submission" date="2024-08" db="EMBL/GenBank/DDBJ databases">
        <authorList>
            <person name="Lu H."/>
        </authorList>
    </citation>
    <scope>NUCLEOTIDE SEQUENCE [LARGE SCALE GENOMIC DNA]</scope>
    <source>
        <strain evidence="5 6">BYS87W</strain>
    </source>
</reference>
<evidence type="ECO:0000259" key="4">
    <source>
        <dbReference type="Pfam" id="PF08545"/>
    </source>
</evidence>
<feature type="domain" description="Beta-ketoacyl-[acyl-carrier-protein] synthase III C-terminal" evidence="3">
    <location>
        <begin position="250"/>
        <end position="338"/>
    </location>
</feature>
<evidence type="ECO:0000313" key="5">
    <source>
        <dbReference type="EMBL" id="MFG6468685.1"/>
    </source>
</evidence>
<keyword evidence="2" id="KW-0012">Acyltransferase</keyword>
<dbReference type="NCBIfam" id="NF006829">
    <property type="entry name" value="PRK09352.1"/>
    <property type="match status" value="1"/>
</dbReference>
<dbReference type="EMBL" id="JBIGIB010000006">
    <property type="protein sequence ID" value="MFG6468685.1"/>
    <property type="molecule type" value="Genomic_DNA"/>
</dbReference>
<dbReference type="InterPro" id="IPR013751">
    <property type="entry name" value="ACP_syn_III_N"/>
</dbReference>
<name>A0ABW7H377_9BURK</name>
<evidence type="ECO:0000259" key="3">
    <source>
        <dbReference type="Pfam" id="PF08541"/>
    </source>
</evidence>
<dbReference type="Pfam" id="PF08541">
    <property type="entry name" value="ACP_syn_III_C"/>
    <property type="match status" value="1"/>
</dbReference>
<gene>
    <name evidence="5" type="ORF">ACG01O_18830</name>
</gene>
<dbReference type="RefSeq" id="WP_394386946.1">
    <property type="nucleotide sequence ID" value="NZ_JBIGIB010000006.1"/>
</dbReference>
<proteinExistence type="predicted"/>
<keyword evidence="6" id="KW-1185">Reference proteome</keyword>
<accession>A0ABW7H377</accession>
<dbReference type="Gene3D" id="3.40.47.10">
    <property type="match status" value="1"/>
</dbReference>